<comment type="caution">
    <text evidence="2">The sequence shown here is derived from an EMBL/GenBank/DDBJ whole genome shotgun (WGS) entry which is preliminary data.</text>
</comment>
<proteinExistence type="predicted"/>
<name>A0A176WLR5_MARPO</name>
<evidence type="ECO:0000256" key="1">
    <source>
        <dbReference type="SAM" id="MobiDB-lite"/>
    </source>
</evidence>
<sequence>MIRWAREPDMADRGCRTIDRDQQAPKAKGSQGMQMQANARNTTRGKGREGNGMEMEMEMATLLDKSAGQGLGLGGRDGWGGARLKGRRDGCRIIFAASLP</sequence>
<evidence type="ECO:0000313" key="3">
    <source>
        <dbReference type="Proteomes" id="UP000077202"/>
    </source>
</evidence>
<organism evidence="2 3">
    <name type="scientific">Marchantia polymorpha subsp. ruderalis</name>
    <dbReference type="NCBI Taxonomy" id="1480154"/>
    <lineage>
        <taxon>Eukaryota</taxon>
        <taxon>Viridiplantae</taxon>
        <taxon>Streptophyta</taxon>
        <taxon>Embryophyta</taxon>
        <taxon>Marchantiophyta</taxon>
        <taxon>Marchantiopsida</taxon>
        <taxon>Marchantiidae</taxon>
        <taxon>Marchantiales</taxon>
        <taxon>Marchantiaceae</taxon>
        <taxon>Marchantia</taxon>
    </lineage>
</organism>
<gene>
    <name evidence="2" type="ORF">AXG93_1200s1130</name>
</gene>
<reference evidence="2" key="1">
    <citation type="submission" date="2016-03" db="EMBL/GenBank/DDBJ databases">
        <title>Mechanisms controlling the formation of the plant cell surface in tip-growing cells are functionally conserved among land plants.</title>
        <authorList>
            <person name="Honkanen S."/>
            <person name="Jones V.A."/>
            <person name="Morieri G."/>
            <person name="Champion C."/>
            <person name="Hetherington A.J."/>
            <person name="Kelly S."/>
            <person name="Saint-Marcoux D."/>
            <person name="Proust H."/>
            <person name="Prescott H."/>
            <person name="Dolan L."/>
        </authorList>
    </citation>
    <scope>NUCLEOTIDE SEQUENCE [LARGE SCALE GENOMIC DNA]</scope>
    <source>
        <tissue evidence="2">Whole gametophyte</tissue>
    </source>
</reference>
<dbReference type="EMBL" id="LVLJ01000668">
    <property type="protein sequence ID" value="OAE33252.1"/>
    <property type="molecule type" value="Genomic_DNA"/>
</dbReference>
<feature type="compositionally biased region" description="Basic and acidic residues" evidence="1">
    <location>
        <begin position="1"/>
        <end position="23"/>
    </location>
</feature>
<feature type="region of interest" description="Disordered" evidence="1">
    <location>
        <begin position="1"/>
        <end position="50"/>
    </location>
</feature>
<keyword evidence="3" id="KW-1185">Reference proteome</keyword>
<accession>A0A176WLR5</accession>
<dbReference type="AlphaFoldDB" id="A0A176WLR5"/>
<evidence type="ECO:0000313" key="2">
    <source>
        <dbReference type="EMBL" id="OAE33252.1"/>
    </source>
</evidence>
<dbReference type="Proteomes" id="UP000077202">
    <property type="component" value="Unassembled WGS sequence"/>
</dbReference>
<protein>
    <submittedName>
        <fullName evidence="2">Uncharacterized protein</fullName>
    </submittedName>
</protein>
<feature type="compositionally biased region" description="Polar residues" evidence="1">
    <location>
        <begin position="31"/>
        <end position="44"/>
    </location>
</feature>